<dbReference type="AlphaFoldDB" id="A0A6L2NKP9"/>
<dbReference type="EMBL" id="BKCJ010009362">
    <property type="protein sequence ID" value="GEU86600.1"/>
    <property type="molecule type" value="Genomic_DNA"/>
</dbReference>
<reference evidence="1" key="1">
    <citation type="journal article" date="2019" name="Sci. Rep.">
        <title>Draft genome of Tanacetum cinerariifolium, the natural source of mosquito coil.</title>
        <authorList>
            <person name="Yamashiro T."/>
            <person name="Shiraishi A."/>
            <person name="Satake H."/>
            <person name="Nakayama K."/>
        </authorList>
    </citation>
    <scope>NUCLEOTIDE SEQUENCE</scope>
</reference>
<comment type="caution">
    <text evidence="1">The sequence shown here is derived from an EMBL/GenBank/DDBJ whole genome shotgun (WGS) entry which is preliminary data.</text>
</comment>
<gene>
    <name evidence="1" type="ORF">Tci_058578</name>
</gene>
<evidence type="ECO:0000313" key="1">
    <source>
        <dbReference type="EMBL" id="GEU86600.1"/>
    </source>
</evidence>
<name>A0A6L2NKP9_TANCI</name>
<proteinExistence type="predicted"/>
<protein>
    <submittedName>
        <fullName evidence="1">Uncharacterized protein</fullName>
    </submittedName>
</protein>
<accession>A0A6L2NKP9</accession>
<sequence length="216" mass="24688">MVKIHTDKNVADLLTKAFDTGDVGDHSLYPENEVVMVPGLVHDLHQRNFHIHDLDVAHALTYLAVFYQMREKVKKRVWEKMTTECEGFKQIVIFLNVNPIKYVLTVNPIVYTLCIEQFLATVKAKTINEEGQLQAVVDGQKLIITESTIKRDLQLEDSEGVDCLSNDVIFEHLTLIGNPRRNVTEVPQPSDPTSVVDEAINEEMDDEFRKGCHYCY</sequence>
<organism evidence="1">
    <name type="scientific">Tanacetum cinerariifolium</name>
    <name type="common">Dalmatian daisy</name>
    <name type="synonym">Chrysanthemum cinerariifolium</name>
    <dbReference type="NCBI Taxonomy" id="118510"/>
    <lineage>
        <taxon>Eukaryota</taxon>
        <taxon>Viridiplantae</taxon>
        <taxon>Streptophyta</taxon>
        <taxon>Embryophyta</taxon>
        <taxon>Tracheophyta</taxon>
        <taxon>Spermatophyta</taxon>
        <taxon>Magnoliopsida</taxon>
        <taxon>eudicotyledons</taxon>
        <taxon>Gunneridae</taxon>
        <taxon>Pentapetalae</taxon>
        <taxon>asterids</taxon>
        <taxon>campanulids</taxon>
        <taxon>Asterales</taxon>
        <taxon>Asteraceae</taxon>
        <taxon>Asteroideae</taxon>
        <taxon>Anthemideae</taxon>
        <taxon>Anthemidinae</taxon>
        <taxon>Tanacetum</taxon>
    </lineage>
</organism>